<reference evidence="2 3" key="1">
    <citation type="journal article" date="2022" name="Cell">
        <title>Repeat-based holocentromeres influence genome architecture and karyotype evolution.</title>
        <authorList>
            <person name="Hofstatter P.G."/>
            <person name="Thangavel G."/>
            <person name="Lux T."/>
            <person name="Neumann P."/>
            <person name="Vondrak T."/>
            <person name="Novak P."/>
            <person name="Zhang M."/>
            <person name="Costa L."/>
            <person name="Castellani M."/>
            <person name="Scott A."/>
            <person name="Toegelov H."/>
            <person name="Fuchs J."/>
            <person name="Mata-Sucre Y."/>
            <person name="Dias Y."/>
            <person name="Vanzela A.L.L."/>
            <person name="Huettel B."/>
            <person name="Almeida C.C.S."/>
            <person name="Simkova H."/>
            <person name="Souza G."/>
            <person name="Pedrosa-Harand A."/>
            <person name="Macas J."/>
            <person name="Mayer K.F.X."/>
            <person name="Houben A."/>
            <person name="Marques A."/>
        </authorList>
    </citation>
    <scope>NUCLEOTIDE SEQUENCE [LARGE SCALE GENOMIC DNA]</scope>
    <source>
        <strain evidence="2">RhyTen1mFocal</strain>
    </source>
</reference>
<dbReference type="Proteomes" id="UP001210211">
    <property type="component" value="Unassembled WGS sequence"/>
</dbReference>
<gene>
    <name evidence="2" type="ORF">LUZ61_009897</name>
</gene>
<feature type="transmembrane region" description="Helical" evidence="1">
    <location>
        <begin position="100"/>
        <end position="126"/>
    </location>
</feature>
<dbReference type="EMBL" id="JAMRDG010000001">
    <property type="protein sequence ID" value="KAJ3706192.1"/>
    <property type="molecule type" value="Genomic_DNA"/>
</dbReference>
<protein>
    <submittedName>
        <fullName evidence="2">Uncharacterized protein</fullName>
    </submittedName>
</protein>
<keyword evidence="1" id="KW-0812">Transmembrane</keyword>
<keyword evidence="3" id="KW-1185">Reference proteome</keyword>
<evidence type="ECO:0000313" key="2">
    <source>
        <dbReference type="EMBL" id="KAJ3706192.1"/>
    </source>
</evidence>
<keyword evidence="1" id="KW-1133">Transmembrane helix</keyword>
<dbReference type="PANTHER" id="PTHR33430">
    <property type="entry name" value="MATERNAL EFFECT EMBRYO ARREST PROTEIN"/>
    <property type="match status" value="1"/>
</dbReference>
<accession>A0AAD5ZY89</accession>
<dbReference type="AlphaFoldDB" id="A0AAD5ZY89"/>
<proteinExistence type="predicted"/>
<evidence type="ECO:0000313" key="3">
    <source>
        <dbReference type="Proteomes" id="UP001210211"/>
    </source>
</evidence>
<name>A0AAD5ZY89_9POAL</name>
<evidence type="ECO:0000256" key="1">
    <source>
        <dbReference type="SAM" id="Phobius"/>
    </source>
</evidence>
<sequence length="130" mass="13716">MESSSHNRSSADAGKTSIHIMALDEMLGANSLATAAVLVGLSVTPTVVLGNNTQPSCNASHDRVRNLIVFEGLKHAVHVINSKDQHEAFKADVNSVIFKLGMIGSAIGSVIGGIFFFLSIAIVIQIKLCE</sequence>
<organism evidence="2 3">
    <name type="scientific">Rhynchospora tenuis</name>
    <dbReference type="NCBI Taxonomy" id="198213"/>
    <lineage>
        <taxon>Eukaryota</taxon>
        <taxon>Viridiplantae</taxon>
        <taxon>Streptophyta</taxon>
        <taxon>Embryophyta</taxon>
        <taxon>Tracheophyta</taxon>
        <taxon>Spermatophyta</taxon>
        <taxon>Magnoliopsida</taxon>
        <taxon>Liliopsida</taxon>
        <taxon>Poales</taxon>
        <taxon>Cyperaceae</taxon>
        <taxon>Cyperoideae</taxon>
        <taxon>Rhynchosporeae</taxon>
        <taxon>Rhynchospora</taxon>
    </lineage>
</organism>
<dbReference type="PANTHER" id="PTHR33430:SF6">
    <property type="entry name" value="MATERNAL EFFECT EMBRYO ARREST PROTEIN"/>
    <property type="match status" value="1"/>
</dbReference>
<comment type="caution">
    <text evidence="2">The sequence shown here is derived from an EMBL/GenBank/DDBJ whole genome shotgun (WGS) entry which is preliminary data.</text>
</comment>
<keyword evidence="1" id="KW-0472">Membrane</keyword>